<gene>
    <name evidence="1" type="ORF">IAD12_06640</name>
</gene>
<sequence>MTRMNLQLFAEAVQGKKMVYLYRVLENAGTANGAVMAFTTENGRTKSRDTESVATKNGSVRTPGVAEAEITATSILSKGDTVIDELEKALDNDKIIEIWEVNLLEEGTDTNAGKFKAKYFQGYLTELEITSNAEEFTEVSLTFGINGDGADGYATVSDEQQEIANYVFADTQKTEA</sequence>
<name>A0A9D1HFD7_9FIRM</name>
<evidence type="ECO:0000313" key="1">
    <source>
        <dbReference type="EMBL" id="HIT99912.1"/>
    </source>
</evidence>
<dbReference type="InterPro" id="IPR022345">
    <property type="entry name" value="Phage_69_Orf23_MTP"/>
</dbReference>
<dbReference type="PRINTS" id="PR01998">
    <property type="entry name" value="MTP2STAPHYLO"/>
</dbReference>
<accession>A0A9D1HFD7</accession>
<proteinExistence type="predicted"/>
<dbReference type="Proteomes" id="UP000824159">
    <property type="component" value="Unassembled WGS sequence"/>
</dbReference>
<evidence type="ECO:0000313" key="2">
    <source>
        <dbReference type="Proteomes" id="UP000824159"/>
    </source>
</evidence>
<reference evidence="1" key="1">
    <citation type="submission" date="2020-10" db="EMBL/GenBank/DDBJ databases">
        <authorList>
            <person name="Gilroy R."/>
        </authorList>
    </citation>
    <scope>NUCLEOTIDE SEQUENCE</scope>
    <source>
        <strain evidence="1">CHK176-22527</strain>
    </source>
</reference>
<reference evidence="1" key="2">
    <citation type="journal article" date="2021" name="PeerJ">
        <title>Extensive microbial diversity within the chicken gut microbiome revealed by metagenomics and culture.</title>
        <authorList>
            <person name="Gilroy R."/>
            <person name="Ravi A."/>
            <person name="Getino M."/>
            <person name="Pursley I."/>
            <person name="Horton D.L."/>
            <person name="Alikhan N.F."/>
            <person name="Baker D."/>
            <person name="Gharbi K."/>
            <person name="Hall N."/>
            <person name="Watson M."/>
            <person name="Adriaenssens E.M."/>
            <person name="Foster-Nyarko E."/>
            <person name="Jarju S."/>
            <person name="Secka A."/>
            <person name="Antonio M."/>
            <person name="Oren A."/>
            <person name="Chaudhuri R.R."/>
            <person name="La Ragione R."/>
            <person name="Hildebrand F."/>
            <person name="Pallen M.J."/>
        </authorList>
    </citation>
    <scope>NUCLEOTIDE SEQUENCE</scope>
    <source>
        <strain evidence="1">CHK176-22527</strain>
    </source>
</reference>
<comment type="caution">
    <text evidence="1">The sequence shown here is derived from an EMBL/GenBank/DDBJ whole genome shotgun (WGS) entry which is preliminary data.</text>
</comment>
<dbReference type="PRINTS" id="PR01997">
    <property type="entry name" value="MTP2FAMILY"/>
</dbReference>
<dbReference type="Pfam" id="PF06199">
    <property type="entry name" value="Phage_tail_2"/>
    <property type="match status" value="1"/>
</dbReference>
<dbReference type="InterPro" id="IPR011855">
    <property type="entry name" value="Phgtail_TP901_1"/>
</dbReference>
<protein>
    <submittedName>
        <fullName evidence="1">Phage major tail protein, TP901-1 family</fullName>
    </submittedName>
</protein>
<dbReference type="AlphaFoldDB" id="A0A9D1HFD7"/>
<dbReference type="NCBIfam" id="TIGR02126">
    <property type="entry name" value="phgtail_TP901_1"/>
    <property type="match status" value="1"/>
</dbReference>
<organism evidence="1 2">
    <name type="scientific">Candidatus Allocopromorpha excrementavium</name>
    <dbReference type="NCBI Taxonomy" id="2840741"/>
    <lineage>
        <taxon>Bacteria</taxon>
        <taxon>Bacillati</taxon>
        <taxon>Bacillota</taxon>
        <taxon>Clostridia</taxon>
        <taxon>Eubacteriales</taxon>
        <taxon>Eubacteriaceae</taxon>
        <taxon>Eubacteriaceae incertae sedis</taxon>
        <taxon>Candidatus Allocopromorpha</taxon>
    </lineage>
</organism>
<dbReference type="EMBL" id="DVLX01000083">
    <property type="protein sequence ID" value="HIT99912.1"/>
    <property type="molecule type" value="Genomic_DNA"/>
</dbReference>